<evidence type="ECO:0000313" key="2">
    <source>
        <dbReference type="Proteomes" id="UP000007801"/>
    </source>
</evidence>
<reference evidence="1 2" key="1">
    <citation type="journal article" date="2007" name="Nature">
        <title>Evolution of genes and genomes on the Drosophila phylogeny.</title>
        <authorList>
            <consortium name="Drosophila 12 Genomes Consortium"/>
            <person name="Clark A.G."/>
            <person name="Eisen M.B."/>
            <person name="Smith D.R."/>
            <person name="Bergman C.M."/>
            <person name="Oliver B."/>
            <person name="Markow T.A."/>
            <person name="Kaufman T.C."/>
            <person name="Kellis M."/>
            <person name="Gelbart W."/>
            <person name="Iyer V.N."/>
            <person name="Pollard D.A."/>
            <person name="Sackton T.B."/>
            <person name="Larracuente A.M."/>
            <person name="Singh N.D."/>
            <person name="Abad J.P."/>
            <person name="Abt D.N."/>
            <person name="Adryan B."/>
            <person name="Aguade M."/>
            <person name="Akashi H."/>
            <person name="Anderson W.W."/>
            <person name="Aquadro C.F."/>
            <person name="Ardell D.H."/>
            <person name="Arguello R."/>
            <person name="Artieri C.G."/>
            <person name="Barbash D.A."/>
            <person name="Barker D."/>
            <person name="Barsanti P."/>
            <person name="Batterham P."/>
            <person name="Batzoglou S."/>
            <person name="Begun D."/>
            <person name="Bhutkar A."/>
            <person name="Blanco E."/>
            <person name="Bosak S.A."/>
            <person name="Bradley R.K."/>
            <person name="Brand A.D."/>
            <person name="Brent M.R."/>
            <person name="Brooks A.N."/>
            <person name="Brown R.H."/>
            <person name="Butlin R.K."/>
            <person name="Caggese C."/>
            <person name="Calvi B.R."/>
            <person name="Bernardo de Carvalho A."/>
            <person name="Caspi A."/>
            <person name="Castrezana S."/>
            <person name="Celniker S.E."/>
            <person name="Chang J.L."/>
            <person name="Chapple C."/>
            <person name="Chatterji S."/>
            <person name="Chinwalla A."/>
            <person name="Civetta A."/>
            <person name="Clifton S.W."/>
            <person name="Comeron J.M."/>
            <person name="Costello J.C."/>
            <person name="Coyne J.A."/>
            <person name="Daub J."/>
            <person name="David R.G."/>
            <person name="Delcher A.L."/>
            <person name="Delehaunty K."/>
            <person name="Do C.B."/>
            <person name="Ebling H."/>
            <person name="Edwards K."/>
            <person name="Eickbush T."/>
            <person name="Evans J.D."/>
            <person name="Filipski A."/>
            <person name="Findeiss S."/>
            <person name="Freyhult E."/>
            <person name="Fulton L."/>
            <person name="Fulton R."/>
            <person name="Garcia A.C."/>
            <person name="Gardiner A."/>
            <person name="Garfield D.A."/>
            <person name="Garvin B.E."/>
            <person name="Gibson G."/>
            <person name="Gilbert D."/>
            <person name="Gnerre S."/>
            <person name="Godfrey J."/>
            <person name="Good R."/>
            <person name="Gotea V."/>
            <person name="Gravely B."/>
            <person name="Greenberg A.J."/>
            <person name="Griffiths-Jones S."/>
            <person name="Gross S."/>
            <person name="Guigo R."/>
            <person name="Gustafson E.A."/>
            <person name="Haerty W."/>
            <person name="Hahn M.W."/>
            <person name="Halligan D.L."/>
            <person name="Halpern A.L."/>
            <person name="Halter G.M."/>
            <person name="Han M.V."/>
            <person name="Heger A."/>
            <person name="Hillier L."/>
            <person name="Hinrichs A.S."/>
            <person name="Holmes I."/>
            <person name="Hoskins R.A."/>
            <person name="Hubisz M.J."/>
            <person name="Hultmark D."/>
            <person name="Huntley M.A."/>
            <person name="Jaffe D.B."/>
            <person name="Jagadeeshan S."/>
            <person name="Jeck W.R."/>
            <person name="Johnson J."/>
            <person name="Jones C.D."/>
            <person name="Jordan W.C."/>
            <person name="Karpen G.H."/>
            <person name="Kataoka E."/>
            <person name="Keightley P.D."/>
            <person name="Kheradpour P."/>
            <person name="Kirkness E.F."/>
            <person name="Koerich L.B."/>
            <person name="Kristiansen K."/>
            <person name="Kudrna D."/>
            <person name="Kulathinal R.J."/>
            <person name="Kumar S."/>
            <person name="Kwok R."/>
            <person name="Lander E."/>
            <person name="Langley C.H."/>
            <person name="Lapoint R."/>
            <person name="Lazzaro B.P."/>
            <person name="Lee S.J."/>
            <person name="Levesque L."/>
            <person name="Li R."/>
            <person name="Lin C.F."/>
            <person name="Lin M.F."/>
            <person name="Lindblad-Toh K."/>
            <person name="Llopart A."/>
            <person name="Long M."/>
            <person name="Low L."/>
            <person name="Lozovsky E."/>
            <person name="Lu J."/>
            <person name="Luo M."/>
            <person name="Machado C.A."/>
            <person name="Makalowski W."/>
            <person name="Marzo M."/>
            <person name="Matsuda M."/>
            <person name="Matzkin L."/>
            <person name="McAllister B."/>
            <person name="McBride C.S."/>
            <person name="McKernan B."/>
            <person name="McKernan K."/>
            <person name="Mendez-Lago M."/>
            <person name="Minx P."/>
            <person name="Mollenhauer M.U."/>
            <person name="Montooth K."/>
            <person name="Mount S.M."/>
            <person name="Mu X."/>
            <person name="Myers E."/>
            <person name="Negre B."/>
            <person name="Newfeld S."/>
            <person name="Nielsen R."/>
            <person name="Noor M.A."/>
            <person name="O'Grady P."/>
            <person name="Pachter L."/>
            <person name="Papaceit M."/>
            <person name="Parisi M.J."/>
            <person name="Parisi M."/>
            <person name="Parts L."/>
            <person name="Pedersen J.S."/>
            <person name="Pesole G."/>
            <person name="Phillippy A.M."/>
            <person name="Ponting C.P."/>
            <person name="Pop M."/>
            <person name="Porcelli D."/>
            <person name="Powell J.R."/>
            <person name="Prohaska S."/>
            <person name="Pruitt K."/>
            <person name="Puig M."/>
            <person name="Quesneville H."/>
            <person name="Ram K.R."/>
            <person name="Rand D."/>
            <person name="Rasmussen M.D."/>
            <person name="Reed L.K."/>
            <person name="Reenan R."/>
            <person name="Reily A."/>
            <person name="Remington K.A."/>
            <person name="Rieger T.T."/>
            <person name="Ritchie M.G."/>
            <person name="Robin C."/>
            <person name="Rogers Y.H."/>
            <person name="Rohde C."/>
            <person name="Rozas J."/>
            <person name="Rubenfield M.J."/>
            <person name="Ruiz A."/>
            <person name="Russo S."/>
            <person name="Salzberg S.L."/>
            <person name="Sanchez-Gracia A."/>
            <person name="Saranga D.J."/>
            <person name="Sato H."/>
            <person name="Schaeffer S.W."/>
            <person name="Schatz M.C."/>
            <person name="Schlenke T."/>
            <person name="Schwartz R."/>
            <person name="Segarra C."/>
            <person name="Singh R.S."/>
            <person name="Sirot L."/>
            <person name="Sirota M."/>
            <person name="Sisneros N.B."/>
            <person name="Smith C.D."/>
            <person name="Smith T.F."/>
            <person name="Spieth J."/>
            <person name="Stage D.E."/>
            <person name="Stark A."/>
            <person name="Stephan W."/>
            <person name="Strausberg R.L."/>
            <person name="Strempel S."/>
            <person name="Sturgill D."/>
            <person name="Sutton G."/>
            <person name="Sutton G.G."/>
            <person name="Tao W."/>
            <person name="Teichmann S."/>
            <person name="Tobari Y.N."/>
            <person name="Tomimura Y."/>
            <person name="Tsolas J.M."/>
            <person name="Valente V.L."/>
            <person name="Venter E."/>
            <person name="Venter J.C."/>
            <person name="Vicario S."/>
            <person name="Vieira F.G."/>
            <person name="Vilella A.J."/>
            <person name="Villasante A."/>
            <person name="Walenz B."/>
            <person name="Wang J."/>
            <person name="Wasserman M."/>
            <person name="Watts T."/>
            <person name="Wilson D."/>
            <person name="Wilson R.K."/>
            <person name="Wing R.A."/>
            <person name="Wolfner M.F."/>
            <person name="Wong A."/>
            <person name="Wong G.K."/>
            <person name="Wu C.I."/>
            <person name="Wu G."/>
            <person name="Yamamoto D."/>
            <person name="Yang H.P."/>
            <person name="Yang S.P."/>
            <person name="Yorke J.A."/>
            <person name="Yoshida K."/>
            <person name="Zdobnov E."/>
            <person name="Zhang P."/>
            <person name="Zhang Y."/>
            <person name="Zimin A.V."/>
            <person name="Baldwin J."/>
            <person name="Abdouelleil A."/>
            <person name="Abdulkadir J."/>
            <person name="Abebe A."/>
            <person name="Abera B."/>
            <person name="Abreu J."/>
            <person name="Acer S.C."/>
            <person name="Aftuck L."/>
            <person name="Alexander A."/>
            <person name="An P."/>
            <person name="Anderson E."/>
            <person name="Anderson S."/>
            <person name="Arachi H."/>
            <person name="Azer M."/>
            <person name="Bachantsang P."/>
            <person name="Barry A."/>
            <person name="Bayul T."/>
            <person name="Berlin A."/>
            <person name="Bessette D."/>
            <person name="Bloom T."/>
            <person name="Blye J."/>
            <person name="Boguslavskiy L."/>
            <person name="Bonnet C."/>
            <person name="Boukhgalter B."/>
            <person name="Bourzgui I."/>
            <person name="Brown A."/>
            <person name="Cahill P."/>
            <person name="Channer S."/>
            <person name="Cheshatsang Y."/>
            <person name="Chuda L."/>
            <person name="Citroen M."/>
            <person name="Collymore A."/>
            <person name="Cooke P."/>
            <person name="Costello M."/>
            <person name="D'Aco K."/>
            <person name="Daza R."/>
            <person name="De Haan G."/>
            <person name="DeGray S."/>
            <person name="DeMaso C."/>
            <person name="Dhargay N."/>
            <person name="Dooley K."/>
            <person name="Dooley E."/>
            <person name="Doricent M."/>
            <person name="Dorje P."/>
            <person name="Dorjee K."/>
            <person name="Dupes A."/>
            <person name="Elong R."/>
            <person name="Falk J."/>
            <person name="Farina A."/>
            <person name="Faro S."/>
            <person name="Ferguson D."/>
            <person name="Fisher S."/>
            <person name="Foley C.D."/>
            <person name="Franke A."/>
            <person name="Friedrich D."/>
            <person name="Gadbois L."/>
            <person name="Gearin G."/>
            <person name="Gearin C.R."/>
            <person name="Giannoukos G."/>
            <person name="Goode T."/>
            <person name="Graham J."/>
            <person name="Grandbois E."/>
            <person name="Grewal S."/>
            <person name="Gyaltsen K."/>
            <person name="Hafez N."/>
            <person name="Hagos B."/>
            <person name="Hall J."/>
            <person name="Henson C."/>
            <person name="Hollinger A."/>
            <person name="Honan T."/>
            <person name="Huard M.D."/>
            <person name="Hughes L."/>
            <person name="Hurhula B."/>
            <person name="Husby M.E."/>
            <person name="Kamat A."/>
            <person name="Kanga B."/>
            <person name="Kashin S."/>
            <person name="Khazanovich D."/>
            <person name="Kisner P."/>
            <person name="Lance K."/>
            <person name="Lara M."/>
            <person name="Lee W."/>
            <person name="Lennon N."/>
            <person name="Letendre F."/>
            <person name="LeVine R."/>
            <person name="Lipovsky A."/>
            <person name="Liu X."/>
            <person name="Liu J."/>
            <person name="Liu S."/>
            <person name="Lokyitsang T."/>
            <person name="Lokyitsang Y."/>
            <person name="Lubonja R."/>
            <person name="Lui A."/>
            <person name="MacDonald P."/>
            <person name="Magnisalis V."/>
            <person name="Maru K."/>
            <person name="Matthews C."/>
            <person name="McCusker W."/>
            <person name="McDonough S."/>
            <person name="Mehta T."/>
            <person name="Meldrim J."/>
            <person name="Meneus L."/>
            <person name="Mihai O."/>
            <person name="Mihalev A."/>
            <person name="Mihova T."/>
            <person name="Mittelman R."/>
            <person name="Mlenga V."/>
            <person name="Montmayeur A."/>
            <person name="Mulrain L."/>
            <person name="Navidi A."/>
            <person name="Naylor J."/>
            <person name="Negash T."/>
            <person name="Nguyen T."/>
            <person name="Nguyen N."/>
            <person name="Nicol R."/>
            <person name="Norbu C."/>
            <person name="Norbu N."/>
            <person name="Novod N."/>
            <person name="O'Neill B."/>
            <person name="Osman S."/>
            <person name="Markiewicz E."/>
            <person name="Oyono O.L."/>
            <person name="Patti C."/>
            <person name="Phunkhang P."/>
            <person name="Pierre F."/>
            <person name="Priest M."/>
            <person name="Raghuraman S."/>
            <person name="Rege F."/>
            <person name="Reyes R."/>
            <person name="Rise C."/>
            <person name="Rogov P."/>
            <person name="Ross K."/>
            <person name="Ryan E."/>
            <person name="Settipalli S."/>
            <person name="Shea T."/>
            <person name="Sherpa N."/>
            <person name="Shi L."/>
            <person name="Shih D."/>
            <person name="Sparrow T."/>
            <person name="Spaulding J."/>
            <person name="Stalker J."/>
            <person name="Stange-Thomann N."/>
            <person name="Stavropoulos S."/>
            <person name="Stone C."/>
            <person name="Strader C."/>
            <person name="Tesfaye S."/>
            <person name="Thomson T."/>
            <person name="Thoulutsang Y."/>
            <person name="Thoulutsang D."/>
            <person name="Topham K."/>
            <person name="Topping I."/>
            <person name="Tsamla T."/>
            <person name="Vassiliev H."/>
            <person name="Vo A."/>
            <person name="Wangchuk T."/>
            <person name="Wangdi T."/>
            <person name="Weiand M."/>
            <person name="Wilkinson J."/>
            <person name="Wilson A."/>
            <person name="Yadav S."/>
            <person name="Young G."/>
            <person name="Yu Q."/>
            <person name="Zembek L."/>
            <person name="Zhong D."/>
            <person name="Zimmer A."/>
            <person name="Zwirko Z."/>
            <person name="Jaffe D.B."/>
            <person name="Alvarez P."/>
            <person name="Brockman W."/>
            <person name="Butler J."/>
            <person name="Chin C."/>
            <person name="Gnerre S."/>
            <person name="Grabherr M."/>
            <person name="Kleber M."/>
            <person name="Mauceli E."/>
            <person name="MacCallum I."/>
        </authorList>
    </citation>
    <scope>NUCLEOTIDE SEQUENCE [LARGE SCALE GENOMIC DNA]</scope>
    <source>
        <strain evidence="2">Tucson 14024-0371.13</strain>
    </source>
</reference>
<proteinExistence type="predicted"/>
<dbReference type="Proteomes" id="UP000007801">
    <property type="component" value="Unassembled WGS sequence"/>
</dbReference>
<dbReference type="InterPro" id="IPR032004">
    <property type="entry name" value="DUF4790"/>
</dbReference>
<dbReference type="InParanoid" id="B3M0P5"/>
<dbReference type="OrthoDB" id="7675754at2759"/>
<dbReference type="Pfam" id="PF16037">
    <property type="entry name" value="DUF4790"/>
    <property type="match status" value="1"/>
</dbReference>
<name>B3M0P5_DROAN</name>
<dbReference type="HOGENOM" id="CLU_118260_0_0_1"/>
<dbReference type="STRING" id="7217.B3M0P5"/>
<protein>
    <submittedName>
        <fullName evidence="1">Uncharacterized protein</fullName>
    </submittedName>
</protein>
<organism evidence="1 2">
    <name type="scientific">Drosophila ananassae</name>
    <name type="common">Fruit fly</name>
    <dbReference type="NCBI Taxonomy" id="7217"/>
    <lineage>
        <taxon>Eukaryota</taxon>
        <taxon>Metazoa</taxon>
        <taxon>Ecdysozoa</taxon>
        <taxon>Arthropoda</taxon>
        <taxon>Hexapoda</taxon>
        <taxon>Insecta</taxon>
        <taxon>Pterygota</taxon>
        <taxon>Neoptera</taxon>
        <taxon>Endopterygota</taxon>
        <taxon>Diptera</taxon>
        <taxon>Brachycera</taxon>
        <taxon>Muscomorpha</taxon>
        <taxon>Ephydroidea</taxon>
        <taxon>Drosophilidae</taxon>
        <taxon>Drosophila</taxon>
        <taxon>Sophophora</taxon>
    </lineage>
</organism>
<gene>
    <name evidence="1" type="primary">Dana\GF19906</name>
    <name evidence="1" type="synonym">dana_GLEANR_22313</name>
    <name evidence="1" type="ORF">GF19906</name>
</gene>
<evidence type="ECO:0000313" key="1">
    <source>
        <dbReference type="EMBL" id="EDV42060.2"/>
    </source>
</evidence>
<sequence length="199" mass="23935">MSDASILSKVSLAADSTIMDHRTLMYERRKTMEARRLTRGMRSILGSERIVVPENSWTYHFTNMVKRHNDDQKLVDPAFIPEVSTKEKFEYILKNDDDKEAFYDPSFKHHQVPLYIRCIERFHESKKKFSNQFRREVNLLIDNQPNADCAWQFVRTVAYTTLWPPLHSRQELWYFERDFLQLTPKEKSRLHKIMNTEFN</sequence>
<accession>B3M0P5</accession>
<dbReference type="AlphaFoldDB" id="B3M0P5"/>
<dbReference type="EMBL" id="CH902617">
    <property type="protein sequence ID" value="EDV42060.2"/>
    <property type="molecule type" value="Genomic_DNA"/>
</dbReference>
<keyword evidence="2" id="KW-1185">Reference proteome</keyword>